<proteinExistence type="predicted"/>
<evidence type="ECO:0000256" key="1">
    <source>
        <dbReference type="SAM" id="Phobius"/>
    </source>
</evidence>
<evidence type="ECO:0000313" key="2">
    <source>
        <dbReference type="EMBL" id="SFV90633.1"/>
    </source>
</evidence>
<name>A0A1W1E9J4_9ZZZZ</name>
<keyword evidence="1" id="KW-0812">Transmembrane</keyword>
<dbReference type="EMBL" id="FPIB01000019">
    <property type="protein sequence ID" value="SFV90633.1"/>
    <property type="molecule type" value="Genomic_DNA"/>
</dbReference>
<gene>
    <name evidence="2" type="ORF">MNB_SV-4-310</name>
</gene>
<keyword evidence="1" id="KW-1133">Transmembrane helix</keyword>
<keyword evidence="1" id="KW-0472">Membrane</keyword>
<organism evidence="2">
    <name type="scientific">hydrothermal vent metagenome</name>
    <dbReference type="NCBI Taxonomy" id="652676"/>
    <lineage>
        <taxon>unclassified sequences</taxon>
        <taxon>metagenomes</taxon>
        <taxon>ecological metagenomes</taxon>
    </lineage>
</organism>
<sequence>MQYYNDEHNKKVSYLIFVAVQIILLLVVYSFVYTALVAVKLAIAKYHLTAMAYLPMVFAMFIYPVVLYKTRLMFQKSHPLRAVAWMLGWAALLIVLMYAFLAKLVGV</sequence>
<feature type="transmembrane region" description="Helical" evidence="1">
    <location>
        <begin position="80"/>
        <end position="101"/>
    </location>
</feature>
<feature type="transmembrane region" description="Helical" evidence="1">
    <location>
        <begin position="48"/>
        <end position="68"/>
    </location>
</feature>
<reference evidence="2" key="1">
    <citation type="submission" date="2016-10" db="EMBL/GenBank/DDBJ databases">
        <authorList>
            <person name="de Groot N.N."/>
        </authorList>
    </citation>
    <scope>NUCLEOTIDE SEQUENCE</scope>
</reference>
<dbReference type="AlphaFoldDB" id="A0A1W1E9J4"/>
<accession>A0A1W1E9J4</accession>
<protein>
    <submittedName>
        <fullName evidence="2">Uncharacterized protein</fullName>
    </submittedName>
</protein>
<feature type="transmembrane region" description="Helical" evidence="1">
    <location>
        <begin position="12"/>
        <end position="36"/>
    </location>
</feature>